<proteinExistence type="predicted"/>
<dbReference type="Proteomes" id="UP000260773">
    <property type="component" value="Unassembled WGS sequence"/>
</dbReference>
<dbReference type="AlphaFoldDB" id="A0A3E2TN10"/>
<protein>
    <recommendedName>
        <fullName evidence="1">AAA-ATPase-like domain-containing protein</fullName>
    </recommendedName>
</protein>
<gene>
    <name evidence="2" type="ORF">DW070_11545</name>
</gene>
<name>A0A3E2TN10_9FIRM</name>
<dbReference type="InterPro" id="IPR018631">
    <property type="entry name" value="AAA-ATPase-like_dom"/>
</dbReference>
<dbReference type="PANTHER" id="PTHR34825:SF1">
    <property type="entry name" value="AAA-ATPASE-LIKE DOMAIN-CONTAINING PROTEIN"/>
    <property type="match status" value="1"/>
</dbReference>
<organism evidence="2 3">
    <name type="scientific">Coprococcus catus</name>
    <dbReference type="NCBI Taxonomy" id="116085"/>
    <lineage>
        <taxon>Bacteria</taxon>
        <taxon>Bacillati</taxon>
        <taxon>Bacillota</taxon>
        <taxon>Clostridia</taxon>
        <taxon>Lachnospirales</taxon>
        <taxon>Lachnospiraceae</taxon>
        <taxon>Coprococcus</taxon>
    </lineage>
</organism>
<dbReference type="InterPro" id="IPR012547">
    <property type="entry name" value="PDDEXK_9"/>
</dbReference>
<dbReference type="PANTHER" id="PTHR34825">
    <property type="entry name" value="CONSERVED PROTEIN, WITH A WEAK D-GALACTARATE DEHYDRATASE/ALTRONATE HYDROLASE DOMAIN"/>
    <property type="match status" value="1"/>
</dbReference>
<dbReference type="Pfam" id="PF08011">
    <property type="entry name" value="PDDEXK_9"/>
    <property type="match status" value="1"/>
</dbReference>
<feature type="domain" description="AAA-ATPase-like" evidence="1">
    <location>
        <begin position="7"/>
        <end position="232"/>
    </location>
</feature>
<dbReference type="Pfam" id="PF09820">
    <property type="entry name" value="AAA-ATPase_like"/>
    <property type="match status" value="1"/>
</dbReference>
<sequence length="560" mass="64405">MQTFNIPVGISDFSEIRQNGYYYVDKTGLIAELLNSSAAKVTLITRPRRFGKTLGMSMLAAFFDIHKNSDTLFEGLEISKDTASCQKWMNQYPTLFLTFKDVDGLNFDDAYGQLAAQIADLYKEHAYLLDCPIIDSDDKQIFLELKAGTAGKIHLSRSLILLMRMMKTYYHKPVILLLDEYDVPLAKASTHGYYTEMLSLIKTLLSTALKDNPNLCFSVITGCLKISKESIFTGTNNFVSDTISHSRLNEYFGFTENDVNTLLKKVHAEIHASQVKYWYDGYRFGDFDVYCPWDVMNYLRDLQINPQAQPSSYWKNTSDNAIIRSFIDYAGNTITKKLEKLLSGEYILQHIDENLTYDYLHSSEDNLWSILYLTGYLTRADNVQLSAPQTDSVYALKIPNAEIREIFETTVIKWFDDSARTWNRQALFQAVWNTDCSRITDEMTKLLRKTISYHDYLEDYYHAFLAGIFAGAGYIVESNKEHGEGRSDVVVYDTENSRVAVFEAKYSKSLEQMESDCDAALQQIEEKMYAKEYEDEYDQILCYGIAFFKKRCLVQAVKND</sequence>
<dbReference type="InterPro" id="IPR027417">
    <property type="entry name" value="P-loop_NTPase"/>
</dbReference>
<evidence type="ECO:0000313" key="3">
    <source>
        <dbReference type="Proteomes" id="UP000260773"/>
    </source>
</evidence>
<dbReference type="EMBL" id="QVEP01000030">
    <property type="protein sequence ID" value="RGB78548.1"/>
    <property type="molecule type" value="Genomic_DNA"/>
</dbReference>
<accession>A0A3E2TN10</accession>
<evidence type="ECO:0000259" key="1">
    <source>
        <dbReference type="Pfam" id="PF09820"/>
    </source>
</evidence>
<comment type="caution">
    <text evidence="2">The sequence shown here is derived from an EMBL/GenBank/DDBJ whole genome shotgun (WGS) entry which is preliminary data.</text>
</comment>
<dbReference type="SUPFAM" id="SSF52540">
    <property type="entry name" value="P-loop containing nucleoside triphosphate hydrolases"/>
    <property type="match status" value="1"/>
</dbReference>
<evidence type="ECO:0000313" key="2">
    <source>
        <dbReference type="EMBL" id="RGB78548.1"/>
    </source>
</evidence>
<reference evidence="2 3" key="1">
    <citation type="submission" date="2018-08" db="EMBL/GenBank/DDBJ databases">
        <title>A genome reference for cultivated species of the human gut microbiota.</title>
        <authorList>
            <person name="Zou Y."/>
            <person name="Xue W."/>
            <person name="Luo G."/>
        </authorList>
    </citation>
    <scope>NUCLEOTIDE SEQUENCE [LARGE SCALE GENOMIC DNA]</scope>
    <source>
        <strain evidence="2 3">AF45-17</strain>
    </source>
</reference>